<evidence type="ECO:0000313" key="2">
    <source>
        <dbReference type="Proteomes" id="UP000183843"/>
    </source>
</evidence>
<protein>
    <submittedName>
        <fullName evidence="1">Uncharacterized protein</fullName>
    </submittedName>
</protein>
<name>A0A1I0V319_SELRU</name>
<organism evidence="1 2">
    <name type="scientific">Selenomonas ruminantium</name>
    <dbReference type="NCBI Taxonomy" id="971"/>
    <lineage>
        <taxon>Bacteria</taxon>
        <taxon>Bacillati</taxon>
        <taxon>Bacillota</taxon>
        <taxon>Negativicutes</taxon>
        <taxon>Selenomonadales</taxon>
        <taxon>Selenomonadaceae</taxon>
        <taxon>Selenomonas</taxon>
    </lineage>
</organism>
<dbReference type="Proteomes" id="UP000183843">
    <property type="component" value="Unassembled WGS sequence"/>
</dbReference>
<reference evidence="1 2" key="1">
    <citation type="submission" date="2016-10" db="EMBL/GenBank/DDBJ databases">
        <authorList>
            <person name="de Groot N.N."/>
        </authorList>
    </citation>
    <scope>NUCLEOTIDE SEQUENCE [LARGE SCALE GENOMIC DNA]</scope>
    <source>
        <strain evidence="1 2">L14</strain>
    </source>
</reference>
<accession>A0A1I0V319</accession>
<dbReference type="EMBL" id="FOJX01000001">
    <property type="protein sequence ID" value="SFA70705.1"/>
    <property type="molecule type" value="Genomic_DNA"/>
</dbReference>
<dbReference type="RefSeq" id="WP_074811806.1">
    <property type="nucleotide sequence ID" value="NZ_FOJX01000001.1"/>
</dbReference>
<sequence>MLFRPKYNEKFPSLKSMYETEKEAIEQFCEETGIQCVWENDSLEISNQPENWIIQQSLIDGTVLLYHKNTKNIQPHHKTYYEEIEGYHLQPMFYISIIYTLCYIYLHRLCVLQEHIPFEELPPVMQDFIQYYEKAKAKIPKETSRQKRHVLLKIRKQSEKKAAASSVQELLNSLEDDPSGVFKNMGV</sequence>
<proteinExistence type="predicted"/>
<gene>
    <name evidence="1" type="ORF">SAMN05216587_101210</name>
</gene>
<dbReference type="AlphaFoldDB" id="A0A1I0V319"/>
<evidence type="ECO:0000313" key="1">
    <source>
        <dbReference type="EMBL" id="SFA70705.1"/>
    </source>
</evidence>